<dbReference type="RefSeq" id="WP_182802720.1">
    <property type="nucleotide sequence ID" value="NZ_CP060007.1"/>
</dbReference>
<organism evidence="1 2">
    <name type="scientific">Lacibacter sediminis</name>
    <dbReference type="NCBI Taxonomy" id="2760713"/>
    <lineage>
        <taxon>Bacteria</taxon>
        <taxon>Pseudomonadati</taxon>
        <taxon>Bacteroidota</taxon>
        <taxon>Chitinophagia</taxon>
        <taxon>Chitinophagales</taxon>
        <taxon>Chitinophagaceae</taxon>
        <taxon>Lacibacter</taxon>
    </lineage>
</organism>
<dbReference type="Proteomes" id="UP000515344">
    <property type="component" value="Chromosome"/>
</dbReference>
<gene>
    <name evidence="1" type="ORF">H4075_20735</name>
</gene>
<keyword evidence="2" id="KW-1185">Reference proteome</keyword>
<evidence type="ECO:0000313" key="1">
    <source>
        <dbReference type="EMBL" id="QNA44458.1"/>
    </source>
</evidence>
<dbReference type="KEGG" id="lacs:H4075_20735"/>
<dbReference type="AlphaFoldDB" id="A0A7G5XG55"/>
<reference evidence="2" key="1">
    <citation type="submission" date="2020-08" db="EMBL/GenBank/DDBJ databases">
        <title>Lacibacter sp. S13-6-6 genome sequencing.</title>
        <authorList>
            <person name="Jin L."/>
        </authorList>
    </citation>
    <scope>NUCLEOTIDE SEQUENCE [LARGE SCALE GENOMIC DNA]</scope>
    <source>
        <strain evidence="2">S13-6-6</strain>
    </source>
</reference>
<protein>
    <recommendedName>
        <fullName evidence="3">3-oxoacyl-ACP synthase</fullName>
    </recommendedName>
</protein>
<dbReference type="EMBL" id="CP060007">
    <property type="protein sequence ID" value="QNA44458.1"/>
    <property type="molecule type" value="Genomic_DNA"/>
</dbReference>
<sequence length="149" mass="16790">MTLKEKTYQTCVALVQQKINVLQKNLHDLSDSAGNETKRTAGDKHETALAMLQIEQENNSRQLKEVLQQKAVLEKLDPHLQTEMIVRGSLVHTNKGFFYISLGLGKLKVKDETVFAVSPEAPLGKLMLMKKAGEEFQFNNTSYEILSVE</sequence>
<accession>A0A7G5XG55</accession>
<name>A0A7G5XG55_9BACT</name>
<proteinExistence type="predicted"/>
<evidence type="ECO:0008006" key="3">
    <source>
        <dbReference type="Google" id="ProtNLM"/>
    </source>
</evidence>
<evidence type="ECO:0000313" key="2">
    <source>
        <dbReference type="Proteomes" id="UP000515344"/>
    </source>
</evidence>